<name>A0ABS1UN88_9ACTN</name>
<evidence type="ECO:0008006" key="3">
    <source>
        <dbReference type="Google" id="ProtNLM"/>
    </source>
</evidence>
<dbReference type="Proteomes" id="UP000661193">
    <property type="component" value="Unassembled WGS sequence"/>
</dbReference>
<dbReference type="RefSeq" id="WP_203221184.1">
    <property type="nucleotide sequence ID" value="NZ_JAETXL010000003.1"/>
</dbReference>
<reference evidence="1 2" key="1">
    <citation type="submission" date="2021-01" db="EMBL/GenBank/DDBJ databases">
        <title>Genome sequencing of Micromonospora fiedleri MG-37.</title>
        <authorList>
            <person name="Moreland P.E.J."/>
            <person name="Stach J.E.M."/>
        </authorList>
    </citation>
    <scope>NUCLEOTIDE SEQUENCE [LARGE SCALE GENOMIC DNA]</scope>
    <source>
        <strain evidence="1 2">MG-37</strain>
    </source>
</reference>
<comment type="caution">
    <text evidence="1">The sequence shown here is derived from an EMBL/GenBank/DDBJ whole genome shotgun (WGS) entry which is preliminary data.</text>
</comment>
<sequence length="113" mass="12000">MEYRLERRGDSVVVVLHGGHLRAGLAWDEAVFADADVTVLAPSRPGCGRTPLSTGTTSAGFADVTAELCRHLGIDKVAAVLGIFLELGADWPAISEAIRVFLATEPRDLAERG</sequence>
<evidence type="ECO:0000313" key="2">
    <source>
        <dbReference type="Proteomes" id="UP000661193"/>
    </source>
</evidence>
<organism evidence="1 2">
    <name type="scientific">Micromonospora fiedleri</name>
    <dbReference type="NCBI Taxonomy" id="1157498"/>
    <lineage>
        <taxon>Bacteria</taxon>
        <taxon>Bacillati</taxon>
        <taxon>Actinomycetota</taxon>
        <taxon>Actinomycetes</taxon>
        <taxon>Micromonosporales</taxon>
        <taxon>Micromonosporaceae</taxon>
        <taxon>Micromonospora</taxon>
    </lineage>
</organism>
<dbReference type="EMBL" id="JAETXL010000003">
    <property type="protein sequence ID" value="MBL6276370.1"/>
    <property type="molecule type" value="Genomic_DNA"/>
</dbReference>
<protein>
    <recommendedName>
        <fullName evidence="3">Alpha/beta hydrolase</fullName>
    </recommendedName>
</protein>
<accession>A0ABS1UN88</accession>
<dbReference type="Gene3D" id="3.40.50.1820">
    <property type="entry name" value="alpha/beta hydrolase"/>
    <property type="match status" value="1"/>
</dbReference>
<evidence type="ECO:0000313" key="1">
    <source>
        <dbReference type="EMBL" id="MBL6276370.1"/>
    </source>
</evidence>
<keyword evidence="2" id="KW-1185">Reference proteome</keyword>
<dbReference type="SUPFAM" id="SSF53474">
    <property type="entry name" value="alpha/beta-Hydrolases"/>
    <property type="match status" value="1"/>
</dbReference>
<proteinExistence type="predicted"/>
<gene>
    <name evidence="1" type="ORF">JMF97_09380</name>
</gene>
<dbReference type="InterPro" id="IPR029058">
    <property type="entry name" value="AB_hydrolase_fold"/>
</dbReference>